<feature type="transmembrane region" description="Helical" evidence="1">
    <location>
        <begin position="12"/>
        <end position="32"/>
    </location>
</feature>
<sequence length="231" mass="25164">MTAVFYWDNTYILVLIAFMLSMFASFGVQATFSKYQKVNSRRGMTGMDAARQILDANGLYSVRIEHIQGNLNDHFDPRDGVIRLSDATYQSASVAAIGVAAHEAGHAIQHAKGYAPIKVRNAILPVVNIGSSLSMPLFFIGLILGMTPLAMAGVFLFSGVLLFQLVTLPVEFNASRRALAILKTSSMLDAEEVKNAGKVLKAAAMTYVAAVLSSALQLLRLLLLVNRRRRD</sequence>
<dbReference type="Pfam" id="PF04298">
    <property type="entry name" value="Zn_peptidase_2"/>
    <property type="match status" value="1"/>
</dbReference>
<reference evidence="2" key="2">
    <citation type="journal article" date="2021" name="PeerJ">
        <title>Extensive microbial diversity within the chicken gut microbiome revealed by metagenomics and culture.</title>
        <authorList>
            <person name="Gilroy R."/>
            <person name="Ravi A."/>
            <person name="Getino M."/>
            <person name="Pursley I."/>
            <person name="Horton D.L."/>
            <person name="Alikhan N.F."/>
            <person name="Baker D."/>
            <person name="Gharbi K."/>
            <person name="Hall N."/>
            <person name="Watson M."/>
            <person name="Adriaenssens E.M."/>
            <person name="Foster-Nyarko E."/>
            <person name="Jarju S."/>
            <person name="Secka A."/>
            <person name="Antonio M."/>
            <person name="Oren A."/>
            <person name="Chaudhuri R.R."/>
            <person name="La Ragione R."/>
            <person name="Hildebrand F."/>
            <person name="Pallen M.J."/>
        </authorList>
    </citation>
    <scope>NUCLEOTIDE SEQUENCE</scope>
    <source>
        <strain evidence="2">ChiSjej4B22-9803</strain>
    </source>
</reference>
<name>A0A9D1LTT7_9FIRM</name>
<feature type="transmembrane region" description="Helical" evidence="1">
    <location>
        <begin position="204"/>
        <end position="225"/>
    </location>
</feature>
<evidence type="ECO:0000313" key="2">
    <source>
        <dbReference type="EMBL" id="HIU47862.1"/>
    </source>
</evidence>
<dbReference type="AlphaFoldDB" id="A0A9D1LTT7"/>
<comment type="caution">
    <text evidence="2">The sequence shown here is derived from an EMBL/GenBank/DDBJ whole genome shotgun (WGS) entry which is preliminary data.</text>
</comment>
<evidence type="ECO:0000256" key="1">
    <source>
        <dbReference type="SAM" id="Phobius"/>
    </source>
</evidence>
<keyword evidence="1" id="KW-1133">Transmembrane helix</keyword>
<accession>A0A9D1LTT7</accession>
<dbReference type="PANTHER" id="PTHR36434">
    <property type="entry name" value="MEMBRANE PROTEASE YUGP-RELATED"/>
    <property type="match status" value="1"/>
</dbReference>
<keyword evidence="1" id="KW-0472">Membrane</keyword>
<keyword evidence="1" id="KW-0812">Transmembrane</keyword>
<evidence type="ECO:0000313" key="3">
    <source>
        <dbReference type="Proteomes" id="UP000824111"/>
    </source>
</evidence>
<dbReference type="EMBL" id="DVND01000015">
    <property type="protein sequence ID" value="HIU47862.1"/>
    <property type="molecule type" value="Genomic_DNA"/>
</dbReference>
<dbReference type="PANTHER" id="PTHR36434:SF1">
    <property type="entry name" value="MEMBRANE PROTEASE YUGP-RELATED"/>
    <property type="match status" value="1"/>
</dbReference>
<feature type="transmembrane region" description="Helical" evidence="1">
    <location>
        <begin position="137"/>
        <end position="163"/>
    </location>
</feature>
<protein>
    <submittedName>
        <fullName evidence="2">Zinc metallopeptidase</fullName>
    </submittedName>
</protein>
<proteinExistence type="predicted"/>
<dbReference type="Proteomes" id="UP000824111">
    <property type="component" value="Unassembled WGS sequence"/>
</dbReference>
<reference evidence="2" key="1">
    <citation type="submission" date="2020-10" db="EMBL/GenBank/DDBJ databases">
        <authorList>
            <person name="Gilroy R."/>
        </authorList>
    </citation>
    <scope>NUCLEOTIDE SEQUENCE</scope>
    <source>
        <strain evidence="2">ChiSjej4B22-9803</strain>
    </source>
</reference>
<dbReference type="InterPro" id="IPR007395">
    <property type="entry name" value="Zn_peptidase_2"/>
</dbReference>
<organism evidence="2 3">
    <name type="scientific">Candidatus Avimonoglobus intestinipullorum</name>
    <dbReference type="NCBI Taxonomy" id="2840699"/>
    <lineage>
        <taxon>Bacteria</taxon>
        <taxon>Bacillati</taxon>
        <taxon>Bacillota</taxon>
        <taxon>Clostridia</taxon>
        <taxon>Eubacteriales</taxon>
        <taxon>Candidatus Avimonoglobus</taxon>
    </lineage>
</organism>
<gene>
    <name evidence="2" type="ORF">IAB04_00705</name>
</gene>